<dbReference type="InterPro" id="IPR036873">
    <property type="entry name" value="Rhodanese-like_dom_sf"/>
</dbReference>
<reference evidence="1 2" key="1">
    <citation type="submission" date="2016-11" db="EMBL/GenBank/DDBJ databases">
        <authorList>
            <person name="Jaros S."/>
            <person name="Januszkiewicz K."/>
            <person name="Wedrychowicz H."/>
        </authorList>
    </citation>
    <scope>NUCLEOTIDE SEQUENCE [LARGE SCALE GENOMIC DNA]</scope>
    <source>
        <strain evidence="1 2">IBRC-M 10683</strain>
    </source>
</reference>
<name>A0A1M5F4U9_9BACI</name>
<gene>
    <name evidence="1" type="ORF">SAMN05216225_100758</name>
</gene>
<dbReference type="EMBL" id="FQVW01000007">
    <property type="protein sequence ID" value="SHF86630.1"/>
    <property type="molecule type" value="Genomic_DNA"/>
</dbReference>
<protein>
    <recommendedName>
        <fullName evidence="3">Sulfurtransferase</fullName>
    </recommendedName>
</protein>
<dbReference type="Gene3D" id="3.40.250.10">
    <property type="entry name" value="Rhodanese-like domain"/>
    <property type="match status" value="1"/>
</dbReference>
<dbReference type="AlphaFoldDB" id="A0A1M5F4U9"/>
<dbReference type="RefSeq" id="WP_072888770.1">
    <property type="nucleotide sequence ID" value="NZ_FQVW01000007.1"/>
</dbReference>
<dbReference type="Proteomes" id="UP000183988">
    <property type="component" value="Unassembled WGS sequence"/>
</dbReference>
<dbReference type="OrthoDB" id="2967651at2"/>
<keyword evidence="2" id="KW-1185">Reference proteome</keyword>
<dbReference type="STRING" id="930117.SAMN05216225_100758"/>
<evidence type="ECO:0008006" key="3">
    <source>
        <dbReference type="Google" id="ProtNLM"/>
    </source>
</evidence>
<organism evidence="1 2">
    <name type="scientific">Ornithinibacillus halophilus</name>
    <dbReference type="NCBI Taxonomy" id="930117"/>
    <lineage>
        <taxon>Bacteria</taxon>
        <taxon>Bacillati</taxon>
        <taxon>Bacillota</taxon>
        <taxon>Bacilli</taxon>
        <taxon>Bacillales</taxon>
        <taxon>Bacillaceae</taxon>
        <taxon>Ornithinibacillus</taxon>
    </lineage>
</organism>
<accession>A0A1M5F4U9</accession>
<dbReference type="SUPFAM" id="SSF52821">
    <property type="entry name" value="Rhodanese/Cell cycle control phosphatase"/>
    <property type="match status" value="1"/>
</dbReference>
<evidence type="ECO:0000313" key="2">
    <source>
        <dbReference type="Proteomes" id="UP000183988"/>
    </source>
</evidence>
<evidence type="ECO:0000313" key="1">
    <source>
        <dbReference type="EMBL" id="SHF86630.1"/>
    </source>
</evidence>
<sequence>MEFIYIVLCIALLSFLYKRHMPVFGVKNIKSNDFISIDDKVILDIRAYNTSCNGTFEVAHCLPISYLNRYYKEIPNKPILLVASDHVEKNLAARFLKSRGYSVIGYYIASEDEQGIFCYNF</sequence>
<proteinExistence type="predicted"/>